<organism evidence="2 3">
    <name type="scientific">Fusobacterium vincentii 4_1_13</name>
    <dbReference type="NCBI Taxonomy" id="469606"/>
    <lineage>
        <taxon>Bacteria</taxon>
        <taxon>Fusobacteriati</taxon>
        <taxon>Fusobacteriota</taxon>
        <taxon>Fusobacteriia</taxon>
        <taxon>Fusobacteriales</taxon>
        <taxon>Fusobacteriaceae</taxon>
        <taxon>Fusobacterium</taxon>
    </lineage>
</organism>
<dbReference type="AlphaFoldDB" id="A0A0M1VSK7"/>
<protein>
    <recommendedName>
        <fullName evidence="4">MORN repeat protein</fullName>
    </recommendedName>
</protein>
<dbReference type="RefSeq" id="WP_008797434.1">
    <property type="nucleotide sequence ID" value="NZ_KQ235735.1"/>
</dbReference>
<dbReference type="Gene3D" id="2.20.110.10">
    <property type="entry name" value="Histone H3 K4-specific methyltransferase SET7/9 N-terminal domain"/>
    <property type="match status" value="1"/>
</dbReference>
<evidence type="ECO:0008006" key="4">
    <source>
        <dbReference type="Google" id="ProtNLM"/>
    </source>
</evidence>
<dbReference type="SUPFAM" id="SSF82185">
    <property type="entry name" value="Histone H3 K4-specific methyltransferase SET7/9 N-terminal domain"/>
    <property type="match status" value="1"/>
</dbReference>
<proteinExistence type="predicted"/>
<evidence type="ECO:0000256" key="1">
    <source>
        <dbReference type="SAM" id="SignalP"/>
    </source>
</evidence>
<reference evidence="2 3" key="1">
    <citation type="submission" date="2011-10" db="EMBL/GenBank/DDBJ databases">
        <title>The Genome Sequence of Fusobacterium sp. 4_1_13.</title>
        <authorList>
            <consortium name="The Broad Institute Genome Sequencing Platform"/>
            <person name="Earl A."/>
            <person name="Ward D."/>
            <person name="Feldgarden M."/>
            <person name="Gevers D."/>
            <person name="Strauss J."/>
            <person name="Ambrose C."/>
            <person name="Allen-Vercoe E."/>
            <person name="Young S.K."/>
            <person name="Zeng Q."/>
            <person name="Gargeya S."/>
            <person name="Fitzgerald M."/>
            <person name="Haas B."/>
            <person name="Abouelleil A."/>
            <person name="Alvarado L."/>
            <person name="Arachchi H.M."/>
            <person name="Berlin A."/>
            <person name="Brown A."/>
            <person name="Chapman S.B."/>
            <person name="Chen Z."/>
            <person name="Dunbar C."/>
            <person name="Freedman E."/>
            <person name="Gearin G."/>
            <person name="Goldberg J."/>
            <person name="Griggs A."/>
            <person name="Gujja S."/>
            <person name="Heiman D."/>
            <person name="Howarth C."/>
            <person name="Larson L."/>
            <person name="Lui A."/>
            <person name="MacDonald P.J."/>
            <person name="Montmayeur A."/>
            <person name="Murphy C."/>
            <person name="Neiman D."/>
            <person name="Pearson M."/>
            <person name="Priest M."/>
            <person name="Roberts A."/>
            <person name="Saif S."/>
            <person name="Shea T."/>
            <person name="Shenoy N."/>
            <person name="Sisk P."/>
            <person name="Stolte C."/>
            <person name="Sykes S."/>
            <person name="Wortman J."/>
            <person name="Nusbaum C."/>
            <person name="Birren B."/>
        </authorList>
    </citation>
    <scope>NUCLEOTIDE SEQUENCE [LARGE SCALE GENOMIC DNA]</scope>
    <source>
        <strain evidence="2 3">4_1_13</strain>
    </source>
</reference>
<evidence type="ECO:0000313" key="3">
    <source>
        <dbReference type="Proteomes" id="UP000004925"/>
    </source>
</evidence>
<sequence length="270" mass="30747">MRKILLFLLIFCSFITYSTNRLDYDELDKYISEKLDRDKEIILTYKINKINNTLESISDEGKVCEVIPLNEESEALPAVGTKIKISEKKGNLNPVIEMYLPSGILAQRIVYKLNAPTKHTDKSLITMYLEGEIPYNDIKLIIDKIDNIQIEIYKVGKIVSFRRYAINHKTKQIIFRESINAKTIINKSVLSLDGLNGISESYYDNGKIYLKADIKNNKLTGKVEKFSESSGKLIGKGTIKNGLLDGEFIEYDEAGKIISKAKYKDGKEIK</sequence>
<dbReference type="HOGENOM" id="CLU_1025867_0_0_0"/>
<dbReference type="InterPro" id="IPR011652">
    <property type="entry name" value="MORN_2"/>
</dbReference>
<gene>
    <name evidence="2" type="ORF">FSCG_00317</name>
</gene>
<keyword evidence="1" id="KW-0732">Signal</keyword>
<evidence type="ECO:0000313" key="2">
    <source>
        <dbReference type="EMBL" id="EEO39604.1"/>
    </source>
</evidence>
<dbReference type="eggNOG" id="COG2849">
    <property type="taxonomic scope" value="Bacteria"/>
</dbReference>
<feature type="chain" id="PRO_5005624867" description="MORN repeat protein" evidence="1">
    <location>
        <begin position="19"/>
        <end position="270"/>
    </location>
</feature>
<comment type="caution">
    <text evidence="2">The sequence shown here is derived from an EMBL/GenBank/DDBJ whole genome shotgun (WGS) entry which is preliminary data.</text>
</comment>
<name>A0A0M1VSK7_FUSVC</name>
<dbReference type="GeneID" id="79800552"/>
<dbReference type="Proteomes" id="UP000004925">
    <property type="component" value="Unassembled WGS sequence"/>
</dbReference>
<accession>A0A0M1VSK7</accession>
<dbReference type="EMBL" id="ACDE02000013">
    <property type="protein sequence ID" value="EEO39604.1"/>
    <property type="molecule type" value="Genomic_DNA"/>
</dbReference>
<feature type="signal peptide" evidence="1">
    <location>
        <begin position="1"/>
        <end position="18"/>
    </location>
</feature>
<dbReference type="Pfam" id="PF07661">
    <property type="entry name" value="MORN_2"/>
    <property type="match status" value="2"/>
</dbReference>